<reference evidence="1" key="1">
    <citation type="submission" date="2020-11" db="EMBL/GenBank/DDBJ databases">
        <authorList>
            <consortium name="DOE Joint Genome Institute"/>
            <person name="Ahrendt S."/>
            <person name="Riley R."/>
            <person name="Andreopoulos W."/>
            <person name="Labutti K."/>
            <person name="Pangilinan J."/>
            <person name="Ruiz-Duenas F.J."/>
            <person name="Barrasa J.M."/>
            <person name="Sanchez-Garcia M."/>
            <person name="Camarero S."/>
            <person name="Miyauchi S."/>
            <person name="Serrano A."/>
            <person name="Linde D."/>
            <person name="Babiker R."/>
            <person name="Drula E."/>
            <person name="Ayuso-Fernandez I."/>
            <person name="Pacheco R."/>
            <person name="Padilla G."/>
            <person name="Ferreira P."/>
            <person name="Barriuso J."/>
            <person name="Kellner H."/>
            <person name="Castanera R."/>
            <person name="Alfaro M."/>
            <person name="Ramirez L."/>
            <person name="Pisabarro A.G."/>
            <person name="Kuo A."/>
            <person name="Tritt A."/>
            <person name="Lipzen A."/>
            <person name="He G."/>
            <person name="Yan M."/>
            <person name="Ng V."/>
            <person name="Cullen D."/>
            <person name="Martin F."/>
            <person name="Rosso M.-N."/>
            <person name="Henrissat B."/>
            <person name="Hibbett D."/>
            <person name="Martinez A.T."/>
            <person name="Grigoriev I.V."/>
        </authorList>
    </citation>
    <scope>NUCLEOTIDE SEQUENCE</scope>
    <source>
        <strain evidence="1">ATCC 90797</strain>
    </source>
</reference>
<dbReference type="AlphaFoldDB" id="A0A9P5ZZ12"/>
<keyword evidence="2" id="KW-1185">Reference proteome</keyword>
<evidence type="ECO:0000313" key="2">
    <source>
        <dbReference type="Proteomes" id="UP000807025"/>
    </source>
</evidence>
<dbReference type="OrthoDB" id="3271139at2759"/>
<accession>A0A9P5ZZ12</accession>
<organism evidence="1 2">
    <name type="scientific">Pleurotus eryngii</name>
    <name type="common">Boletus of the steppes</name>
    <dbReference type="NCBI Taxonomy" id="5323"/>
    <lineage>
        <taxon>Eukaryota</taxon>
        <taxon>Fungi</taxon>
        <taxon>Dikarya</taxon>
        <taxon>Basidiomycota</taxon>
        <taxon>Agaricomycotina</taxon>
        <taxon>Agaricomycetes</taxon>
        <taxon>Agaricomycetidae</taxon>
        <taxon>Agaricales</taxon>
        <taxon>Pleurotineae</taxon>
        <taxon>Pleurotaceae</taxon>
        <taxon>Pleurotus</taxon>
    </lineage>
</organism>
<protein>
    <submittedName>
        <fullName evidence="1">Uncharacterized protein</fullName>
    </submittedName>
</protein>
<gene>
    <name evidence="1" type="ORF">BDN71DRAFT_772888</name>
</gene>
<proteinExistence type="predicted"/>
<evidence type="ECO:0000313" key="1">
    <source>
        <dbReference type="EMBL" id="KAF9496271.1"/>
    </source>
</evidence>
<comment type="caution">
    <text evidence="1">The sequence shown here is derived from an EMBL/GenBank/DDBJ whole genome shotgun (WGS) entry which is preliminary data.</text>
</comment>
<dbReference type="Proteomes" id="UP000807025">
    <property type="component" value="Unassembled WGS sequence"/>
</dbReference>
<dbReference type="EMBL" id="MU154554">
    <property type="protein sequence ID" value="KAF9496271.1"/>
    <property type="molecule type" value="Genomic_DNA"/>
</dbReference>
<name>A0A9P5ZZ12_PLEER</name>
<sequence>MAPCSSWLEKSCVKNKPIEHTRSHGLESFAWVFTYVVPRRLLRDSGDETNSTGSKVTRIAVEKVYDHAVRCSARRREKAQVPRAPKTGRRHRHHSSWILSSYWSRRWPGAPSQTAVGRPAAWDPASL</sequence>